<feature type="region of interest" description="Disordered" evidence="6">
    <location>
        <begin position="1"/>
        <end position="40"/>
    </location>
</feature>
<keyword evidence="4" id="KW-0539">Nucleus</keyword>
<evidence type="ECO:0000256" key="1">
    <source>
        <dbReference type="ARBA" id="ARBA00004123"/>
    </source>
</evidence>
<reference evidence="9 10" key="1">
    <citation type="journal article" date="2023" name="bioRxiv">
        <title>Genome report: Whole genome sequence and annotation of Penstemon davidsonii.</title>
        <authorList>
            <person name="Ostevik K.L."/>
            <person name="Alabady M."/>
            <person name="Zhang M."/>
            <person name="Rausher M.D."/>
        </authorList>
    </citation>
    <scope>NUCLEOTIDE SEQUENCE [LARGE SCALE GENOMIC DNA]</scope>
    <source>
        <strain evidence="9">DNT005</strain>
        <tissue evidence="9">Whole leaf</tissue>
    </source>
</reference>
<feature type="domain" description="BHLH" evidence="7">
    <location>
        <begin position="310"/>
        <end position="359"/>
    </location>
</feature>
<evidence type="ECO:0008006" key="11">
    <source>
        <dbReference type="Google" id="ProtNLM"/>
    </source>
</evidence>
<gene>
    <name evidence="9" type="ORF">RD792_008880</name>
</gene>
<dbReference type="SUPFAM" id="SSF47459">
    <property type="entry name" value="HLH, helix-loop-helix DNA-binding domain"/>
    <property type="match status" value="1"/>
</dbReference>
<feature type="compositionally biased region" description="Polar residues" evidence="6">
    <location>
        <begin position="31"/>
        <end position="40"/>
    </location>
</feature>
<sequence>MLSRANSMVWMESSKDDEGEEEEEEGEEETSSWIQNNDNVVENKEDIEMGSLSTFKSMLEAESNDWYIANPTTTSAAMHSHLFLQPLDSYSTACSPTPSSSVFNNNLDFDSLIHNQVNNNYFLPPTSSIDTIPNNPPLVESFDFGCESGYLESVLNKGSGIFSDFGDNNNNNNNQFGTNNGGFSAFGFGDVNSFFFNRSNNKILKPLDNFDSIGAQPTLFQKRAALRNNNIGGNNSNGSSLNSSVDVNNNNNNCEVDEMKSSSSGDDSIDGSNLDYDSDDQLLENGSSSIDKNGGSCSNANGDLKGKKKGIPAKNLMAERRRRKKLNDRLYRLRSVVPKISKMDRASILGDAIEYLKELLQDVNDLQNELESTSSTPTTALYPLSPMSPGLSNRIKEELCTNAFASPLSSPTTQPATVEVRLREGEAVNIHMFCACRPGLLLSTMRAMDNLGLDIQQAVISCFNGFSLDIFRAEQSKEGQELNPDQIKAVLLDSAGFNGMIIKIQ</sequence>
<proteinExistence type="predicted"/>
<feature type="domain" description="ACT" evidence="8">
    <location>
        <begin position="429"/>
        <end position="505"/>
    </location>
</feature>
<dbReference type="InterPro" id="IPR054502">
    <property type="entry name" value="bHLH-TF_ACT-like_plant"/>
</dbReference>
<comment type="subcellular location">
    <subcellularLocation>
        <location evidence="1">Nucleus</location>
    </subcellularLocation>
</comment>
<evidence type="ECO:0000256" key="6">
    <source>
        <dbReference type="SAM" id="MobiDB-lite"/>
    </source>
</evidence>
<dbReference type="InterPro" id="IPR036638">
    <property type="entry name" value="HLH_DNA-bd_sf"/>
</dbReference>
<evidence type="ECO:0000256" key="2">
    <source>
        <dbReference type="ARBA" id="ARBA00023015"/>
    </source>
</evidence>
<dbReference type="Gene3D" id="4.10.280.10">
    <property type="entry name" value="Helix-loop-helix DNA-binding domain"/>
    <property type="match status" value="1"/>
</dbReference>
<dbReference type="InterPro" id="IPR002912">
    <property type="entry name" value="ACT_dom"/>
</dbReference>
<feature type="compositionally biased region" description="Low complexity" evidence="6">
    <location>
        <begin position="230"/>
        <end position="253"/>
    </location>
</feature>
<dbReference type="CDD" id="cd11443">
    <property type="entry name" value="bHLH_AtAMS_like"/>
    <property type="match status" value="1"/>
</dbReference>
<dbReference type="PROSITE" id="PS50888">
    <property type="entry name" value="BHLH"/>
    <property type="match status" value="1"/>
</dbReference>
<evidence type="ECO:0000313" key="9">
    <source>
        <dbReference type="EMBL" id="KAK4486210.1"/>
    </source>
</evidence>
<feature type="compositionally biased region" description="Acidic residues" evidence="6">
    <location>
        <begin position="15"/>
        <end position="30"/>
    </location>
</feature>
<evidence type="ECO:0000313" key="10">
    <source>
        <dbReference type="Proteomes" id="UP001291926"/>
    </source>
</evidence>
<evidence type="ECO:0000256" key="3">
    <source>
        <dbReference type="ARBA" id="ARBA00023163"/>
    </source>
</evidence>
<keyword evidence="2" id="KW-0805">Transcription regulation</keyword>
<dbReference type="Pfam" id="PF00010">
    <property type="entry name" value="HLH"/>
    <property type="match status" value="1"/>
</dbReference>
<keyword evidence="5" id="KW-0175">Coiled coil</keyword>
<dbReference type="PROSITE" id="PS51671">
    <property type="entry name" value="ACT"/>
    <property type="match status" value="1"/>
</dbReference>
<dbReference type="EMBL" id="JAYDYQ010002533">
    <property type="protein sequence ID" value="KAK4486210.1"/>
    <property type="molecule type" value="Genomic_DNA"/>
</dbReference>
<keyword evidence="3" id="KW-0804">Transcription</keyword>
<feature type="coiled-coil region" evidence="5">
    <location>
        <begin position="349"/>
        <end position="376"/>
    </location>
</feature>
<dbReference type="Pfam" id="PF22754">
    <property type="entry name" value="bHLH-TF_ACT-like_plant"/>
    <property type="match status" value="1"/>
</dbReference>
<dbReference type="InterPro" id="IPR051358">
    <property type="entry name" value="TF_AMS/ICE1/BHLH6-like"/>
</dbReference>
<feature type="compositionally biased region" description="Low complexity" evidence="6">
    <location>
        <begin position="261"/>
        <end position="272"/>
    </location>
</feature>
<dbReference type="CDD" id="cd04873">
    <property type="entry name" value="ACT_UUR-ACR-like"/>
    <property type="match status" value="1"/>
</dbReference>
<dbReference type="PANTHER" id="PTHR31945:SF129">
    <property type="entry name" value="TRANSCRIPTION FACTOR SCREAM2"/>
    <property type="match status" value="1"/>
</dbReference>
<evidence type="ECO:0000256" key="5">
    <source>
        <dbReference type="SAM" id="Coils"/>
    </source>
</evidence>
<evidence type="ECO:0000259" key="7">
    <source>
        <dbReference type="PROSITE" id="PS50888"/>
    </source>
</evidence>
<accession>A0ABR0DAC9</accession>
<comment type="caution">
    <text evidence="9">The sequence shown here is derived from an EMBL/GenBank/DDBJ whole genome shotgun (WGS) entry which is preliminary data.</text>
</comment>
<protein>
    <recommendedName>
        <fullName evidence="11">BHLH domain-containing protein</fullName>
    </recommendedName>
</protein>
<keyword evidence="10" id="KW-1185">Reference proteome</keyword>
<feature type="compositionally biased region" description="Polar residues" evidence="6">
    <location>
        <begin position="284"/>
        <end position="301"/>
    </location>
</feature>
<dbReference type="InterPro" id="IPR011598">
    <property type="entry name" value="bHLH_dom"/>
</dbReference>
<dbReference type="Proteomes" id="UP001291926">
    <property type="component" value="Unassembled WGS sequence"/>
</dbReference>
<organism evidence="9 10">
    <name type="scientific">Penstemon davidsonii</name>
    <dbReference type="NCBI Taxonomy" id="160366"/>
    <lineage>
        <taxon>Eukaryota</taxon>
        <taxon>Viridiplantae</taxon>
        <taxon>Streptophyta</taxon>
        <taxon>Embryophyta</taxon>
        <taxon>Tracheophyta</taxon>
        <taxon>Spermatophyta</taxon>
        <taxon>Magnoliopsida</taxon>
        <taxon>eudicotyledons</taxon>
        <taxon>Gunneridae</taxon>
        <taxon>Pentapetalae</taxon>
        <taxon>asterids</taxon>
        <taxon>lamiids</taxon>
        <taxon>Lamiales</taxon>
        <taxon>Plantaginaceae</taxon>
        <taxon>Cheloneae</taxon>
        <taxon>Penstemon</taxon>
    </lineage>
</organism>
<evidence type="ECO:0000259" key="8">
    <source>
        <dbReference type="PROSITE" id="PS51671"/>
    </source>
</evidence>
<evidence type="ECO:0000256" key="4">
    <source>
        <dbReference type="ARBA" id="ARBA00023242"/>
    </source>
</evidence>
<dbReference type="SMART" id="SM00353">
    <property type="entry name" value="HLH"/>
    <property type="match status" value="1"/>
</dbReference>
<dbReference type="PANTHER" id="PTHR31945">
    <property type="entry name" value="TRANSCRIPTION FACTOR SCREAM2-RELATED"/>
    <property type="match status" value="1"/>
</dbReference>
<feature type="region of interest" description="Disordered" evidence="6">
    <location>
        <begin position="230"/>
        <end position="314"/>
    </location>
</feature>
<name>A0ABR0DAC9_9LAMI</name>